<dbReference type="Pfam" id="PF22336">
    <property type="entry name" value="RhiE-like_linker"/>
    <property type="match status" value="3"/>
</dbReference>
<name>A0A158GLA0_9BURK</name>
<dbReference type="Gene3D" id="3.10.129.110">
    <property type="entry name" value="Polyketide synthase dehydratase"/>
    <property type="match status" value="1"/>
</dbReference>
<feature type="domain" description="Ketosynthase family 3 (KS3)" evidence="14">
    <location>
        <begin position="2580"/>
        <end position="3003"/>
    </location>
</feature>
<evidence type="ECO:0000256" key="8">
    <source>
        <dbReference type="ARBA" id="ARBA00049556"/>
    </source>
</evidence>
<dbReference type="GO" id="GO:0004312">
    <property type="term" value="F:fatty acid synthase activity"/>
    <property type="evidence" value="ECO:0007669"/>
    <property type="project" value="TreeGrafter"/>
</dbReference>
<dbReference type="InterPro" id="IPR018376">
    <property type="entry name" value="Enoyl-CoA_hyd/isom_CS"/>
</dbReference>
<feature type="region of interest" description="C-terminal hotdog fold" evidence="10">
    <location>
        <begin position="3328"/>
        <end position="3475"/>
    </location>
</feature>
<dbReference type="InterPro" id="IPR050091">
    <property type="entry name" value="PKS_NRPS_Biosynth_Enz"/>
</dbReference>
<organism evidence="16 17">
    <name type="scientific">Caballeronia udeis</name>
    <dbReference type="NCBI Taxonomy" id="1232866"/>
    <lineage>
        <taxon>Bacteria</taxon>
        <taxon>Pseudomonadati</taxon>
        <taxon>Pseudomonadota</taxon>
        <taxon>Betaproteobacteria</taxon>
        <taxon>Burkholderiales</taxon>
        <taxon>Burkholderiaceae</taxon>
        <taxon>Caballeronia</taxon>
    </lineage>
</organism>
<dbReference type="PROSITE" id="PS50075">
    <property type="entry name" value="CARRIER"/>
    <property type="match status" value="3"/>
</dbReference>
<dbReference type="NCBIfam" id="NF005496">
    <property type="entry name" value="PRK07110.1"/>
    <property type="match status" value="1"/>
</dbReference>
<dbReference type="PROSITE" id="PS00012">
    <property type="entry name" value="PHOSPHOPANTETHEINE"/>
    <property type="match status" value="2"/>
</dbReference>
<feature type="region of interest" description="Disordered" evidence="12">
    <location>
        <begin position="3922"/>
        <end position="3943"/>
    </location>
</feature>
<dbReference type="SMART" id="SM00826">
    <property type="entry name" value="PKS_DH"/>
    <property type="match status" value="1"/>
</dbReference>
<comment type="catalytic activity">
    <reaction evidence="8">
        <text>a (3S)-3-hydroxyacyl-CoA + NAD(+) = a 3-oxoacyl-CoA + NADH + H(+)</text>
        <dbReference type="Rhea" id="RHEA:22432"/>
        <dbReference type="ChEBI" id="CHEBI:15378"/>
        <dbReference type="ChEBI" id="CHEBI:57318"/>
        <dbReference type="ChEBI" id="CHEBI:57540"/>
        <dbReference type="ChEBI" id="CHEBI:57945"/>
        <dbReference type="ChEBI" id="CHEBI:90726"/>
        <dbReference type="EC" id="1.1.1.35"/>
    </reaction>
</comment>
<dbReference type="InterPro" id="IPR049551">
    <property type="entry name" value="PKS_DH_C"/>
</dbReference>
<feature type="domain" description="Carrier" evidence="13">
    <location>
        <begin position="2436"/>
        <end position="2510"/>
    </location>
</feature>
<feature type="region of interest" description="N-terminal hotdog fold" evidence="10">
    <location>
        <begin position="3188"/>
        <end position="3314"/>
    </location>
</feature>
<feature type="domain" description="PKS/mFAS DH" evidence="15">
    <location>
        <begin position="3188"/>
        <end position="3475"/>
    </location>
</feature>
<evidence type="ECO:0000256" key="6">
    <source>
        <dbReference type="ARBA" id="ARBA00022679"/>
    </source>
</evidence>
<comment type="caution">
    <text evidence="10">Lacks conserved residue(s) required for the propagation of feature annotation.</text>
</comment>
<sequence>MRRELEGIYRELTAGTLSQQDALRRIKSLREVYRNESHASLLASARWEPAALPTGMAAPASASADEHYHVLFYGLPATTVRAVMPALAAHECVALTSEPGDDVAQAYARVALAVFSAVKRVLQARPTTRVRVQLVVGMNENAELLTGVAGLFETAALENPHIAGQIVFVQADVDAASLAGQLRADARQWHDKVVRHAAEGRLARRWHSVDDATPAAGAGARPRGMFKEDGVYLITGGLGGLGRLFAKEILGTCTRARVILTGRSALDDTRQALLRSLQPHGELRAEYHQLDVVDSGQVGERVSAIVREHRQLNGIIHSAGLLRDEFILKKSAATFDEVLAPKVAGSHHLDQASQSLELDFLLLFSSIASWAGNLGQADYAAANGFMDEFAGYRNRLVAAGKRRGQTLAIAWPHWIDGGMNVDALSMEALEQRTGLRSLGTAAGMQALMRGLALGRGQVMVMHGDETVMRRALLGQPSPASVVQEAAPGSTNAPLSAPGDLLGKTRALLSSEFAVVLKMPVERIELRAPLEKYGIDSILAMSLTSRLEATFGTLPKTLFFEYQTVAELADYFVQAHSPKLATLLAPREQAPAARSRAAESVSAPAAIPAAAPTLGRRPRARYLAEPAEAPATKASAASPHAHDEPIAIVGLSGRYPEAADLEAFWQNLRDGKDCIVEVPGSRWNWRDYYSEDKTKEGAHFSKWGGFIEGVDEFDPRFFNIAPREAAGIDPQERLFLQHAWMAIEDAGYTRADLQIPHDGRQPGQVGVYAGVMYGEYNLSGTLANIANRVSYFLNLHGPSLTLDTMCSSSLMALHLACQDLKLGRTSLAIAGGVNVSIHPNKYTMLSGGQFISTDGHCQSFGEGGDGYIPGEGVGVAVLKRLSDAERDGNVIYGVIKGSALNHGGKTNGYTVPNPQAQADVIRQALADAGIDARQVGYIEAHGTGTKLGDPIEIAALTKAFYDGAPDSSREFGYCRIGSAKSNIGHCESAAGIAGVTKVLLQMKHGVIVPSLHSRRLNPHIDFDATPFVVNQSLTPWEPHHLDGRSLPRIAGISSFGAGGSNAHVIIEEYRPAAARNSAAASPIVVPLSARTTDGLQRRARDLAAFLQRDTQIDPEALAYTLQVGREAMEERVVFVVDTLDELSSKLQAFLRGDATDSTRDPVYRARVKPRDVRSLADADAQLQAELEQCFAQRALALLAQHWVQGLQFDWRRLHARAARPRLMSLPTYPFAKERYWIDPVRAVSAPAETVQLHPLVHLNTSILSEQSYASCFEGNEPFLDDDGPGVPKRLPELLALEMIRFAVESAAPRGGEAGCWEICDTVWGDAITVSGERTVRMAILAREVDRIDVELFSTGASAEAIHCQSRAEFSRQIASERLDLAGLRGAMRAGARALPAGVARLYEGEGQWLAELASNARPASEPAQCLLSPELLKRVAGLVDLLVGQPVTPVSLACLRVLGALPDDVVLCIRLRASASADIDLCNAQGDVCAQMQGLSYCTTEASRIATEPQNQQARPTVTLAAVQEAVAGVAQVKALMPAPVVLIAEPREIALAAGFALVLPPMPLKPGAITLCAAAEVPRLSLAAKGTVTLRDTGLGRSPMSAPSSACLHDLGAGVFRIELQTDLNECLVPLAQALERARQEASLKVVLLVDRCAKGWHGGRAVCNEAITRGVLSAVATFPYPVIAVAPSGATGAGALLGAVCDFMVLGEDSEYTYTDADTSLFPSASEERFLRERFGDVLADDFLYRSARLTGRQLKQRGWTCRIAPAAQAEADARQLADDLAHKSPLALRLLKAHLARRLSPLVADLVAGLAVVDSTAVGNVAPNADGGLLVELGAASKYEGLAGLAAELKAAFAKADASPECRVIVLTNAHAGSLADLLQQADREALAAFTQTMLGCPLPLVAAFDSGAEGLAWLLGLWCDACVYQAHGRYSLSGLAARPALEREAAALAVMRLGTSLGQEICLTGDTYTGLQLQARSGALLVAEPAELMPRALALAAFWSRWPRSLARERKAAHAERLRTALSGAPQWQASAEVNDGAVLVPTAIALRSAVVSALTHPDGVVVVTMADREAKNMFSPALVDGLKEVFTHIEQNPSCKVVVLSGYDSYFATGGTRETLLAIQEGQAQFTDEKVFQLPMDCPVPVIAALQGHGIGGGWSFGMFADVVMLSEESRYLSPYMGYGFTPGAGSTLVFPHKIGHDLARETLISAREMSGHELQMRGLRWPVLPRRELVAAAIGLAHRMARQPRERLSNLKRQWTHGLRAAREDVYQREIGMHEQTFVRNAGTLERIQARFGDEPVQPTPSMPTASASASASAVRQSASIIEQIRQMLAQELFLQPGEIDDDAQFIDLGLDSITGVTWIRRINAHFGTDIEATKVYSHSNLSALGSYVASVANIANETSTPAQADNPVPAVASVVSVAAVASTTASDTRAEVIETLKRLLASELHLHPDEIDESAQFMDVGLDSITGVTWVRKINERYGINIEATKVYSHPNLVEISAVVRQEADRAGTLAPAAAMQAAMVPPAAGPVASAPIAMLAAPAASRTTLSRPVLKSLRGAHTAKLRLASQPGTDKSLQPIAVIGMAGQFPKARDIEEFWRNLESGRDCIDEIPDARWRLRDFYQEGAAVPGRTNSRWLGALDEYDLFDPLFFNISPTEAECMDPQQRVFLQSSWHCIENASYSAQTLSGSQCGVFVGCGPSDYHVSATEERLSAQGFTGAATSILAARISYLLNLRGPCLSIDTACSSSLVAIATACDNLNAGNCDLALAGGVYVMAGPSMHIMTAQAGMLSPDGRCFSFDQRANGFVPGEGVGVLMLKRLADAERDGDRIQAVIHGWGVNQDGKTNGITAPNEDAQSRLLSSVYRKFDIDPAGIGLVEAHGTGTKLGDPIEVAGLKAAFKPFTADTGFCALGTVKSNIGHCLTAAGAAGIIKLVLALQHKQLPPTINYRQCNEHIQLKGSPFYVNDRLNAWKVEGGRRRRAAISSFGFGGTNAHIVLGEYAAPAAATPAVPALVQDGKIMVPLSARNEEQLHQKAHDLLAFIRRRNGAIDLAELAYTLQVGRVAMGDRLCVLAATTEALADRLDAYLTGGLVADDVYQGQLKRHKEAIKLIAQDDEMRSMIIGKWVKERKLTKLVDLWVKGLDVDWNLLYGEAKPRRIELPNYPFARQRFWIQAAKARAQDVLHPLVHRNVSLLSRQRYLSLFSGDECFFDQRVNGEKVLSAMAMMEMATAAIEAATADLGHARVVELRQIRWADLAIVASVEGTSKVAIDLYANDDGSVSFDIQSAGVEGAFPPRVYAQGEACLLEPLAPVRVDIAALIAHGTRERREPAAVYAELARAGIAVGPALRGLKALYCGDDGLVAEIVLPAAADPIEGGYAMHPGVIEGAVQAAMVFAATRDLPMRPMSLDSLTVASSCRAQMFAWVRDAASVSNGPHTHHSTLDVDLVDAEGCVCIAMRGLTLAPAVAGEPGEAGVLSMKVPVWKRVADISVAAADKSGERIVVVGASAAHAPVLERQYRDSALRFVDIGAHDAVAGIADKLAGIEFDRLIWIARAHDAPTLTEESIITDQDRGIMQVLTIARALVALGFEQRAIEWDLFTLDALTLEGDAAANPAHAGLQGFSGALAETYPFWKVRLLDLPGLTDTTAAALRRAPVNVSGASYALRDGQWFNQQLVALEPQAAGPSPYRTGGVYVVIGGAGGIGEIWSRHAIEQSQANVIWIGRRVLDESIQRKIDRLAALGKAPEYLQADASRPGELEAAYRYIKHHYTAIHGVVHSAVGAFDQSLKTVSEADFRSILSVKIDLSVRIAQVFASEALDFALFFSSNASFVRGAGMSGYAAGCSFKDAFATRLGQLWPCAVKVVNWGYWNVGAGEAMSDEMKDYFRQTGYRPLTPQEGMQALDAFIVSDVRQISITKSADPAASDEPMTRATVSRAQAPDAAPVRFPALTEERGVRPANADTLLHERTVQLCKQLIGRALKMQSHQLDATEPLASYGIDSIVVGLVNQQMQRHFGEIGATLLYQFRTIDALSDHLVETQRDKLERLFELDRPGSAGAVPAAAPSALERGAGLAVRAGARIPLPGHAPSRKQADRRAGETRGSIAIVGISGLYPNASNLREFWENLKAGRNCIGEIPARRWSLDGFYVPDEHKAVEESKSYCKWGGFVDQFAQFDTLFFGIPPREALNMDPQERMFLQAAWSALESAGYTRRTLREQFGGRVGVFAGITRAGYNLYRTTSASSEKFWPRTSFASVANRLSYFLDINGPSLPVDTMCSSSLTAIHEACEHIANGDCDLAFAGGANLYLHPTSYVDMSSQHMLSPNGKCKSFGEGGDGFVPGEGVGVVLLKPLERAIADGDIIHAVILATNVNHGGKTSGYTVPNPVAQAELIRRAIDKAGISAREVSYIEAHGTGTELGDPIEISGLQQAFAPDTAETGYCAIGSVKSNIGHLEAAAGVAALTKVLLQFKHRQIAPSLHARALNPHIKFDATAFRVSQTLSSWEPPVVDGVARPRIAGISSFGAGGANAHVIVREYRPAHVESSSAFDAHGGSFVIPLSARTPEQLLQKASDLFEFLSLPDSETDLAAIAYTLQIGREPMEERLGFVVSSVGELTRQLTAYVCGDDGAHGVYRGQPQRSNDGLSLFVQDGDVAEAIEKWIAHGKHAKLVELWVKGVEFDWNRLYGATRPRRVELPTYPFAKDEYWIDSVTPAAEPRAPVRRDVQAARDFGRIEEIIRMIDASALDAGEGARLLKSLV</sequence>
<feature type="domain" description="Carrier" evidence="13">
    <location>
        <begin position="2321"/>
        <end position="2398"/>
    </location>
</feature>
<evidence type="ECO:0000256" key="2">
    <source>
        <dbReference type="ARBA" id="ARBA00004792"/>
    </source>
</evidence>
<dbReference type="PANTHER" id="PTHR43775">
    <property type="entry name" value="FATTY ACID SYNTHASE"/>
    <property type="match status" value="1"/>
</dbReference>
<comment type="function">
    <text evidence="9">Involved in production of the polyketide antibiotic thailandamide.</text>
</comment>
<dbReference type="Pfam" id="PF14765">
    <property type="entry name" value="PS-DH"/>
    <property type="match status" value="1"/>
</dbReference>
<accession>A0A158GLA0</accession>
<dbReference type="Pfam" id="PF02801">
    <property type="entry name" value="Ketoacyl-synt_C"/>
    <property type="match status" value="3"/>
</dbReference>
<comment type="similarity">
    <text evidence="11">Belongs to the enoyl-CoA hydratase/isomerase family.</text>
</comment>
<dbReference type="InterPro" id="IPR049900">
    <property type="entry name" value="PKS_mFAS_DH"/>
</dbReference>
<dbReference type="Proteomes" id="UP000054683">
    <property type="component" value="Unassembled WGS sequence"/>
</dbReference>
<evidence type="ECO:0000256" key="10">
    <source>
        <dbReference type="PROSITE-ProRule" id="PRU01363"/>
    </source>
</evidence>
<dbReference type="InterPro" id="IPR018201">
    <property type="entry name" value="Ketoacyl_synth_AS"/>
</dbReference>
<dbReference type="FunFam" id="3.40.47.10:FF:000019">
    <property type="entry name" value="Polyketide synthase type I"/>
    <property type="match status" value="3"/>
</dbReference>
<dbReference type="Gene3D" id="6.20.390.20">
    <property type="match status" value="1"/>
</dbReference>
<dbReference type="InterPro" id="IPR020841">
    <property type="entry name" value="PKS_Beta-ketoAc_synthase_dom"/>
</dbReference>
<dbReference type="SUPFAM" id="SSF52096">
    <property type="entry name" value="ClpP/crotonase"/>
    <property type="match status" value="3"/>
</dbReference>
<dbReference type="PROSITE" id="PS52004">
    <property type="entry name" value="KS3_2"/>
    <property type="match status" value="3"/>
</dbReference>
<feature type="domain" description="Carrier" evidence="13">
    <location>
        <begin position="499"/>
        <end position="575"/>
    </location>
</feature>
<dbReference type="GO" id="GO:0031177">
    <property type="term" value="F:phosphopantetheine binding"/>
    <property type="evidence" value="ECO:0007669"/>
    <property type="project" value="InterPro"/>
</dbReference>
<dbReference type="Gene3D" id="3.40.47.10">
    <property type="match status" value="3"/>
</dbReference>
<dbReference type="InterPro" id="IPR057326">
    <property type="entry name" value="KR_dom"/>
</dbReference>
<evidence type="ECO:0000256" key="7">
    <source>
        <dbReference type="ARBA" id="ARBA00022737"/>
    </source>
</evidence>
<evidence type="ECO:0000256" key="12">
    <source>
        <dbReference type="SAM" id="MobiDB-lite"/>
    </source>
</evidence>
<protein>
    <submittedName>
        <fullName evidence="16">Polyketide synthase</fullName>
    </submittedName>
</protein>
<comment type="pathway">
    <text evidence="2">Antibiotic biosynthesis.</text>
</comment>
<dbReference type="Gene3D" id="1.10.1200.10">
    <property type="entry name" value="ACP-like"/>
    <property type="match status" value="4"/>
</dbReference>
<dbReference type="RefSeq" id="WP_062085604.1">
    <property type="nucleotide sequence ID" value="NZ_FCOK02000016.1"/>
</dbReference>
<dbReference type="SMART" id="SM01294">
    <property type="entry name" value="PKS_PP_betabranch"/>
    <property type="match status" value="2"/>
</dbReference>
<dbReference type="Gene3D" id="3.90.226.10">
    <property type="entry name" value="2-enoyl-CoA Hydratase, Chain A, domain 1"/>
    <property type="match status" value="3"/>
</dbReference>
<dbReference type="InterPro" id="IPR014031">
    <property type="entry name" value="Ketoacyl_synth_C"/>
</dbReference>
<dbReference type="Pfam" id="PF00109">
    <property type="entry name" value="ketoacyl-synt"/>
    <property type="match status" value="3"/>
</dbReference>
<evidence type="ECO:0000256" key="1">
    <source>
        <dbReference type="ARBA" id="ARBA00004496"/>
    </source>
</evidence>
<dbReference type="InterPro" id="IPR001753">
    <property type="entry name" value="Enoyl-CoA_hydra/iso"/>
</dbReference>
<dbReference type="InterPro" id="IPR013968">
    <property type="entry name" value="PKS_KR"/>
</dbReference>
<keyword evidence="4" id="KW-0963">Cytoplasm</keyword>
<dbReference type="SUPFAM" id="SSF51735">
    <property type="entry name" value="NAD(P)-binding Rossmann-fold domains"/>
    <property type="match status" value="3"/>
</dbReference>
<reference evidence="16 17" key="1">
    <citation type="submission" date="2016-01" db="EMBL/GenBank/DDBJ databases">
        <authorList>
            <person name="Oliw E.H."/>
        </authorList>
    </citation>
    <scope>NUCLEOTIDE SEQUENCE [LARGE SCALE GENOMIC DNA]</scope>
    <source>
        <strain evidence="16">LMG 27134</strain>
    </source>
</reference>
<evidence type="ECO:0000313" key="16">
    <source>
        <dbReference type="EMBL" id="SAL32898.1"/>
    </source>
</evidence>
<dbReference type="OrthoDB" id="9778690at2"/>
<dbReference type="SMART" id="SM00822">
    <property type="entry name" value="PKS_KR"/>
    <property type="match status" value="2"/>
</dbReference>
<dbReference type="InterPro" id="IPR020807">
    <property type="entry name" value="PKS_DH"/>
</dbReference>
<dbReference type="EMBL" id="FCOK02000016">
    <property type="protein sequence ID" value="SAL32898.1"/>
    <property type="molecule type" value="Genomic_DNA"/>
</dbReference>
<dbReference type="Gene3D" id="1.10.1240.100">
    <property type="match status" value="3"/>
</dbReference>
<dbReference type="PANTHER" id="PTHR43775:SF37">
    <property type="entry name" value="SI:DKEY-61P9.11"/>
    <property type="match status" value="1"/>
</dbReference>
<dbReference type="CDD" id="cd00833">
    <property type="entry name" value="PKS"/>
    <property type="match status" value="3"/>
</dbReference>
<dbReference type="InterPro" id="IPR014030">
    <property type="entry name" value="Ketoacyl_synth_N"/>
</dbReference>
<evidence type="ECO:0000259" key="15">
    <source>
        <dbReference type="PROSITE" id="PS52019"/>
    </source>
</evidence>
<dbReference type="Pfam" id="PF21089">
    <property type="entry name" value="PKS_DH_N"/>
    <property type="match status" value="1"/>
</dbReference>
<dbReference type="GO" id="GO:0003857">
    <property type="term" value="F:(3S)-3-hydroxyacyl-CoA dehydrogenase (NAD+) activity"/>
    <property type="evidence" value="ECO:0007669"/>
    <property type="project" value="UniProtKB-EC"/>
</dbReference>
<dbReference type="CDD" id="cd08953">
    <property type="entry name" value="KR_2_SDR_x"/>
    <property type="match status" value="2"/>
</dbReference>
<dbReference type="PROSITE" id="PS00166">
    <property type="entry name" value="ENOYL_COA_HYDRATASE"/>
    <property type="match status" value="1"/>
</dbReference>
<dbReference type="SMART" id="SM00825">
    <property type="entry name" value="PKS_KS"/>
    <property type="match status" value="3"/>
</dbReference>
<dbReference type="InterPro" id="IPR006162">
    <property type="entry name" value="Ppantetheine_attach_site"/>
</dbReference>
<keyword evidence="5" id="KW-0597">Phosphoprotein</keyword>
<evidence type="ECO:0000256" key="9">
    <source>
        <dbReference type="ARBA" id="ARBA00054155"/>
    </source>
</evidence>
<dbReference type="GO" id="GO:0071770">
    <property type="term" value="P:DIM/DIP cell wall layer assembly"/>
    <property type="evidence" value="ECO:0007669"/>
    <property type="project" value="TreeGrafter"/>
</dbReference>
<evidence type="ECO:0000259" key="13">
    <source>
        <dbReference type="PROSITE" id="PS50075"/>
    </source>
</evidence>
<dbReference type="InterPro" id="IPR029045">
    <property type="entry name" value="ClpP/crotonase-like_dom_sf"/>
</dbReference>
<keyword evidence="6" id="KW-0808">Transferase</keyword>
<evidence type="ECO:0000313" key="17">
    <source>
        <dbReference type="Proteomes" id="UP000054683"/>
    </source>
</evidence>
<dbReference type="InterPro" id="IPR036291">
    <property type="entry name" value="NAD(P)-bd_dom_sf"/>
</dbReference>
<dbReference type="InterPro" id="IPR054514">
    <property type="entry name" value="RhiE-like_linker"/>
</dbReference>
<dbReference type="Gene3D" id="3.10.129.10">
    <property type="entry name" value="Hotdog Thioesterase"/>
    <property type="match status" value="1"/>
</dbReference>
<dbReference type="PROSITE" id="PS52019">
    <property type="entry name" value="PKS_MFAS_DH"/>
    <property type="match status" value="1"/>
</dbReference>
<dbReference type="PROSITE" id="PS00606">
    <property type="entry name" value="KS3_1"/>
    <property type="match status" value="1"/>
</dbReference>
<dbReference type="GO" id="GO:0004315">
    <property type="term" value="F:3-oxoacyl-[acyl-carrier-protein] synthase activity"/>
    <property type="evidence" value="ECO:0007669"/>
    <property type="project" value="InterPro"/>
</dbReference>
<dbReference type="SMART" id="SM00823">
    <property type="entry name" value="PKS_PP"/>
    <property type="match status" value="4"/>
</dbReference>
<dbReference type="InterPro" id="IPR020806">
    <property type="entry name" value="PKS_PP-bd"/>
</dbReference>
<dbReference type="Gene3D" id="3.10.129.120">
    <property type="match status" value="1"/>
</dbReference>
<dbReference type="Pfam" id="PF08659">
    <property type="entry name" value="KR"/>
    <property type="match status" value="2"/>
</dbReference>
<dbReference type="InterPro" id="IPR016039">
    <property type="entry name" value="Thiolase-like"/>
</dbReference>
<dbReference type="GO" id="GO:0006633">
    <property type="term" value="P:fatty acid biosynthetic process"/>
    <property type="evidence" value="ECO:0007669"/>
    <property type="project" value="InterPro"/>
</dbReference>
<dbReference type="SUPFAM" id="SSF47336">
    <property type="entry name" value="ACP-like"/>
    <property type="match status" value="4"/>
</dbReference>
<keyword evidence="3" id="KW-0596">Phosphopantetheine</keyword>
<dbReference type="InterPro" id="IPR036736">
    <property type="entry name" value="ACP-like_sf"/>
</dbReference>
<dbReference type="InterPro" id="IPR049552">
    <property type="entry name" value="PKS_DH_N"/>
</dbReference>
<dbReference type="GO" id="GO:0005737">
    <property type="term" value="C:cytoplasm"/>
    <property type="evidence" value="ECO:0007669"/>
    <property type="project" value="UniProtKB-SubCell"/>
</dbReference>
<feature type="domain" description="Ketosynthase family 3 (KS3)" evidence="14">
    <location>
        <begin position="4104"/>
        <end position="4537"/>
    </location>
</feature>
<dbReference type="InterPro" id="IPR009081">
    <property type="entry name" value="PP-bd_ACP"/>
</dbReference>
<evidence type="ECO:0000256" key="4">
    <source>
        <dbReference type="ARBA" id="ARBA00022490"/>
    </source>
</evidence>
<dbReference type="SUPFAM" id="SSF53901">
    <property type="entry name" value="Thiolase-like"/>
    <property type="match status" value="3"/>
</dbReference>
<feature type="domain" description="Ketosynthase family 3 (KS3)" evidence="14">
    <location>
        <begin position="642"/>
        <end position="1067"/>
    </location>
</feature>
<evidence type="ECO:0000256" key="5">
    <source>
        <dbReference type="ARBA" id="ARBA00022553"/>
    </source>
</evidence>
<dbReference type="Pfam" id="PF00550">
    <property type="entry name" value="PP-binding"/>
    <property type="match status" value="4"/>
</dbReference>
<proteinExistence type="inferred from homology"/>
<comment type="subcellular location">
    <subcellularLocation>
        <location evidence="1">Cytoplasm</location>
    </subcellularLocation>
</comment>
<gene>
    <name evidence="16" type="ORF">AWB69_02899</name>
</gene>
<keyword evidence="7" id="KW-0677">Repeat</keyword>
<evidence type="ECO:0000259" key="14">
    <source>
        <dbReference type="PROSITE" id="PS52004"/>
    </source>
</evidence>
<evidence type="ECO:0000256" key="11">
    <source>
        <dbReference type="RuleBase" id="RU003707"/>
    </source>
</evidence>
<dbReference type="CDD" id="cd06558">
    <property type="entry name" value="crotonase-like"/>
    <property type="match status" value="1"/>
</dbReference>
<dbReference type="GO" id="GO:0005886">
    <property type="term" value="C:plasma membrane"/>
    <property type="evidence" value="ECO:0007669"/>
    <property type="project" value="TreeGrafter"/>
</dbReference>
<dbReference type="InterPro" id="IPR042104">
    <property type="entry name" value="PKS_dehydratase_sf"/>
</dbReference>
<dbReference type="Pfam" id="PF00378">
    <property type="entry name" value="ECH_1"/>
    <property type="match status" value="2"/>
</dbReference>
<evidence type="ECO:0000256" key="3">
    <source>
        <dbReference type="ARBA" id="ARBA00022450"/>
    </source>
</evidence>
<dbReference type="Gene3D" id="3.40.50.720">
    <property type="entry name" value="NAD(P)-binding Rossmann-like Domain"/>
    <property type="match status" value="2"/>
</dbReference>